<dbReference type="Pfam" id="PF06050">
    <property type="entry name" value="HGD-D"/>
    <property type="match status" value="1"/>
</dbReference>
<dbReference type="GO" id="GO:0051536">
    <property type="term" value="F:iron-sulfur cluster binding"/>
    <property type="evidence" value="ECO:0007669"/>
    <property type="project" value="UniProtKB-KW"/>
</dbReference>
<dbReference type="AlphaFoldDB" id="A0A5K7Z737"/>
<dbReference type="KEGG" id="dwd:DSCW_52390"/>
<protein>
    <submittedName>
        <fullName evidence="5">R-phenyllactate dehydratase small subunit</fullName>
    </submittedName>
</protein>
<dbReference type="PANTHER" id="PTHR30548">
    <property type="entry name" value="2-HYDROXYGLUTARYL-COA DEHYDRATASE, D-COMPONENT-RELATED"/>
    <property type="match status" value="1"/>
</dbReference>
<keyword evidence="4" id="KW-0411">Iron-sulfur</keyword>
<comment type="similarity">
    <text evidence="1">Belongs to the FldB/FldC dehydratase alpha/beta subunit family.</text>
</comment>
<gene>
    <name evidence="5" type="primary">hadC_2</name>
    <name evidence="5" type="ORF">DSCW_52390</name>
</gene>
<dbReference type="Gene3D" id="3.40.50.11900">
    <property type="match status" value="1"/>
</dbReference>
<organism evidence="5 6">
    <name type="scientific">Desulfosarcina widdelii</name>
    <dbReference type="NCBI Taxonomy" id="947919"/>
    <lineage>
        <taxon>Bacteria</taxon>
        <taxon>Pseudomonadati</taxon>
        <taxon>Thermodesulfobacteriota</taxon>
        <taxon>Desulfobacteria</taxon>
        <taxon>Desulfobacterales</taxon>
        <taxon>Desulfosarcinaceae</taxon>
        <taxon>Desulfosarcina</taxon>
    </lineage>
</organism>
<reference evidence="5 6" key="1">
    <citation type="submission" date="2019-11" db="EMBL/GenBank/DDBJ databases">
        <title>Comparative genomics of hydrocarbon-degrading Desulfosarcina strains.</title>
        <authorList>
            <person name="Watanabe M."/>
            <person name="Kojima H."/>
            <person name="Fukui M."/>
        </authorList>
    </citation>
    <scope>NUCLEOTIDE SEQUENCE [LARGE SCALE GENOMIC DNA]</scope>
    <source>
        <strain evidence="5 6">PP31</strain>
    </source>
</reference>
<dbReference type="EMBL" id="AP021875">
    <property type="protein sequence ID" value="BBO77822.1"/>
    <property type="molecule type" value="Genomic_DNA"/>
</dbReference>
<accession>A0A5K7Z737</accession>
<sequence length="380" mass="43677">MGAIEKFQEIYENRGDYIRGWKEKNPDGKVIGCFCTYVPEEIAYAGGVLTTRLLGSHEIEDATAPHIFGMFCPFCRDVLAQGLKGRANYLDGICDANCCMHLLQAFEAWALNVKPEPKVFRVDMPCQVQNPHAIQFLTGEAECFKKDIEEWMGKKITNDDLDRAIDVFNENRRLMKQIYELRKADNPPITGLECMYMVVSGQLMDKKDHNVLLKEALKELKNRKLDRDPGTRLMIIGSENDDVEFISMLESGMTLPSTVVIDEMCTGTRAFWEEVIPKENRMEAIAERYINRTPCPAKDFPNRIRFQRALKFAKEWNVEGVLTLQQKFCDPHELDIPSLRKFFEENGLKTYFLELDVTVPVGQFSTRVEAFIESLMLDII</sequence>
<evidence type="ECO:0000256" key="1">
    <source>
        <dbReference type="ARBA" id="ARBA00005806"/>
    </source>
</evidence>
<dbReference type="PANTHER" id="PTHR30548:SF5">
    <property type="entry name" value="SUBUNIT OF OXYGEN-SENSITIVE 2-HYDROXYISOCAPROYL-COA DEHYDRATASE"/>
    <property type="match status" value="1"/>
</dbReference>
<dbReference type="Gene3D" id="1.20.1270.370">
    <property type="match status" value="1"/>
</dbReference>
<name>A0A5K7Z737_9BACT</name>
<proteinExistence type="inferred from homology"/>
<evidence type="ECO:0000256" key="3">
    <source>
        <dbReference type="ARBA" id="ARBA00023004"/>
    </source>
</evidence>
<dbReference type="Gene3D" id="3.40.50.11890">
    <property type="match status" value="1"/>
</dbReference>
<evidence type="ECO:0000256" key="4">
    <source>
        <dbReference type="ARBA" id="ARBA00023014"/>
    </source>
</evidence>
<dbReference type="InterPro" id="IPR010327">
    <property type="entry name" value="FldB/FldC_alpha/beta"/>
</dbReference>
<evidence type="ECO:0000313" key="5">
    <source>
        <dbReference type="EMBL" id="BBO77822.1"/>
    </source>
</evidence>
<keyword evidence="3" id="KW-0408">Iron</keyword>
<keyword evidence="2" id="KW-0479">Metal-binding</keyword>
<evidence type="ECO:0000313" key="6">
    <source>
        <dbReference type="Proteomes" id="UP000427769"/>
    </source>
</evidence>
<dbReference type="Proteomes" id="UP000427769">
    <property type="component" value="Chromosome"/>
</dbReference>
<evidence type="ECO:0000256" key="2">
    <source>
        <dbReference type="ARBA" id="ARBA00022723"/>
    </source>
</evidence>
<dbReference type="SMR" id="A0A5K7Z737"/>
<dbReference type="RefSeq" id="WP_197740426.1">
    <property type="nucleotide sequence ID" value="NZ_AP021875.1"/>
</dbReference>
<dbReference type="GO" id="GO:0046872">
    <property type="term" value="F:metal ion binding"/>
    <property type="evidence" value="ECO:0007669"/>
    <property type="project" value="UniProtKB-KW"/>
</dbReference>
<keyword evidence="6" id="KW-1185">Reference proteome</keyword>